<keyword evidence="6 9" id="KW-1133">Transmembrane helix</keyword>
<accession>A0A383WBF0</accession>
<reference evidence="10 11" key="1">
    <citation type="submission" date="2016-10" db="EMBL/GenBank/DDBJ databases">
        <authorList>
            <person name="Cai Z."/>
        </authorList>
    </citation>
    <scope>NUCLEOTIDE SEQUENCE [LARGE SCALE GENOMIC DNA]</scope>
</reference>
<gene>
    <name evidence="10" type="ORF">BQ4739_LOCUS14690</name>
</gene>
<evidence type="ECO:0000256" key="8">
    <source>
        <dbReference type="ARBA" id="ARBA00037956"/>
    </source>
</evidence>
<dbReference type="GO" id="GO:0016020">
    <property type="term" value="C:membrane"/>
    <property type="evidence" value="ECO:0007669"/>
    <property type="project" value="UniProtKB-SubCell"/>
</dbReference>
<keyword evidence="11" id="KW-1185">Reference proteome</keyword>
<dbReference type="AlphaFoldDB" id="A0A383WBF0"/>
<dbReference type="SUPFAM" id="SSF103511">
    <property type="entry name" value="Chlorophyll a-b binding protein"/>
    <property type="match status" value="1"/>
</dbReference>
<evidence type="ECO:0000256" key="9">
    <source>
        <dbReference type="SAM" id="Phobius"/>
    </source>
</evidence>
<dbReference type="Gene3D" id="1.10.3460.10">
    <property type="entry name" value="Chlorophyll a/b binding protein domain"/>
    <property type="match status" value="1"/>
</dbReference>
<evidence type="ECO:0000256" key="2">
    <source>
        <dbReference type="ARBA" id="ARBA00004229"/>
    </source>
</evidence>
<proteinExistence type="inferred from homology"/>
<dbReference type="Pfam" id="PF00504">
    <property type="entry name" value="Chloroa_b-bind"/>
    <property type="match status" value="1"/>
</dbReference>
<evidence type="ECO:0000256" key="4">
    <source>
        <dbReference type="ARBA" id="ARBA00022640"/>
    </source>
</evidence>
<evidence type="ECO:0000256" key="3">
    <source>
        <dbReference type="ARBA" id="ARBA00022528"/>
    </source>
</evidence>
<organism evidence="10 11">
    <name type="scientific">Tetradesmus obliquus</name>
    <name type="common">Green alga</name>
    <name type="synonym">Acutodesmus obliquus</name>
    <dbReference type="NCBI Taxonomy" id="3088"/>
    <lineage>
        <taxon>Eukaryota</taxon>
        <taxon>Viridiplantae</taxon>
        <taxon>Chlorophyta</taxon>
        <taxon>core chlorophytes</taxon>
        <taxon>Chlorophyceae</taxon>
        <taxon>CS clade</taxon>
        <taxon>Sphaeropleales</taxon>
        <taxon>Scenedesmaceae</taxon>
        <taxon>Tetradesmus</taxon>
    </lineage>
</organism>
<keyword evidence="7 9" id="KW-0472">Membrane</keyword>
<dbReference type="PANTHER" id="PTHR14154">
    <property type="entry name" value="UPF0041 BRAIN PROTEIN 44-RELATED"/>
    <property type="match status" value="1"/>
</dbReference>
<name>A0A383WBF0_TETOB</name>
<evidence type="ECO:0000256" key="1">
    <source>
        <dbReference type="ARBA" id="ARBA00004141"/>
    </source>
</evidence>
<comment type="similarity">
    <text evidence="8">Belongs to the ELIP/psbS family.</text>
</comment>
<evidence type="ECO:0000256" key="6">
    <source>
        <dbReference type="ARBA" id="ARBA00022989"/>
    </source>
</evidence>
<evidence type="ECO:0000313" key="11">
    <source>
        <dbReference type="Proteomes" id="UP000256970"/>
    </source>
</evidence>
<dbReference type="GO" id="GO:0009507">
    <property type="term" value="C:chloroplast"/>
    <property type="evidence" value="ECO:0007669"/>
    <property type="project" value="UniProtKB-SubCell"/>
</dbReference>
<keyword evidence="4" id="KW-0934">Plastid</keyword>
<dbReference type="Proteomes" id="UP000256970">
    <property type="component" value="Unassembled WGS sequence"/>
</dbReference>
<sequence length="221" mass="24354">MMMKTAAPAGLARGLGASRLPAFPCSTKQQQRRVVMRFKTDDPPVYQETEIPNKAKDTKLSEDQLKEVFNKEEGNISPHMANLRADMGKAATDLTTMQTFDGPGPETINGRLAMLAVVTGLAGEYFTGLGLSEQTADHPLLVFASFVIISIATYIPIFKGYTRKEPFANHFLGLNWSPKAENWNGRLAMMGFTGMILTEAISGMNTLQAWGLQSWMFNGFH</sequence>
<comment type="subcellular location">
    <subcellularLocation>
        <location evidence="1">Membrane</location>
        <topology evidence="1">Multi-pass membrane protein</topology>
    </subcellularLocation>
    <subcellularLocation>
        <location evidence="2">Plastid</location>
        <location evidence="2">Chloroplast</location>
    </subcellularLocation>
</comment>
<keyword evidence="5 9" id="KW-0812">Transmembrane</keyword>
<evidence type="ECO:0000313" key="10">
    <source>
        <dbReference type="EMBL" id="SZX74419.1"/>
    </source>
</evidence>
<evidence type="ECO:0000256" key="7">
    <source>
        <dbReference type="ARBA" id="ARBA00023136"/>
    </source>
</evidence>
<dbReference type="InterPro" id="IPR022796">
    <property type="entry name" value="Chloroa_b-bind"/>
</dbReference>
<keyword evidence="3" id="KW-0150">Chloroplast</keyword>
<protein>
    <submittedName>
        <fullName evidence="10">Uncharacterized protein</fullName>
    </submittedName>
</protein>
<feature type="transmembrane region" description="Helical" evidence="9">
    <location>
        <begin position="140"/>
        <end position="158"/>
    </location>
</feature>
<dbReference type="EMBL" id="FNXT01001214">
    <property type="protein sequence ID" value="SZX74419.1"/>
    <property type="molecule type" value="Genomic_DNA"/>
</dbReference>
<evidence type="ECO:0000256" key="5">
    <source>
        <dbReference type="ARBA" id="ARBA00022692"/>
    </source>
</evidence>